<evidence type="ECO:0000313" key="6">
    <source>
        <dbReference type="EMBL" id="TYT62337.1"/>
    </source>
</evidence>
<dbReference type="AlphaFoldDB" id="A0A5D5AN61"/>
<dbReference type="GO" id="GO:0043190">
    <property type="term" value="C:ATP-binding cassette (ABC) transporter complex"/>
    <property type="evidence" value="ECO:0007669"/>
    <property type="project" value="InterPro"/>
</dbReference>
<dbReference type="GO" id="GO:0042597">
    <property type="term" value="C:periplasmic space"/>
    <property type="evidence" value="ECO:0007669"/>
    <property type="project" value="UniProtKB-ARBA"/>
</dbReference>
<keyword evidence="4" id="KW-0732">Signal</keyword>
<comment type="subcellular location">
    <subcellularLocation>
        <location evidence="1">Cell envelope</location>
    </subcellularLocation>
</comment>
<dbReference type="PANTHER" id="PTHR30290:SF10">
    <property type="entry name" value="PERIPLASMIC OLIGOPEPTIDE-BINDING PROTEIN-RELATED"/>
    <property type="match status" value="1"/>
</dbReference>
<comment type="similarity">
    <text evidence="2">Belongs to the bacterial solute-binding protein 5 family.</text>
</comment>
<keyword evidence="3" id="KW-0813">Transport</keyword>
<name>A0A5D5AN61_9EURY</name>
<evidence type="ECO:0000313" key="7">
    <source>
        <dbReference type="Proteomes" id="UP000324104"/>
    </source>
</evidence>
<evidence type="ECO:0000256" key="1">
    <source>
        <dbReference type="ARBA" id="ARBA00004196"/>
    </source>
</evidence>
<dbReference type="EMBL" id="VTAW01000009">
    <property type="protein sequence ID" value="TYT62337.1"/>
    <property type="molecule type" value="Genomic_DNA"/>
</dbReference>
<dbReference type="PANTHER" id="PTHR30290">
    <property type="entry name" value="PERIPLASMIC BINDING COMPONENT OF ABC TRANSPORTER"/>
    <property type="match status" value="1"/>
</dbReference>
<dbReference type="Proteomes" id="UP000324104">
    <property type="component" value="Unassembled WGS sequence"/>
</dbReference>
<protein>
    <submittedName>
        <fullName evidence="6">Peptide ABC transporter substrate-binding protein</fullName>
    </submittedName>
</protein>
<gene>
    <name evidence="6" type="ORF">FYC77_08960</name>
</gene>
<dbReference type="InterPro" id="IPR030678">
    <property type="entry name" value="Peptide/Ni-bd"/>
</dbReference>
<dbReference type="Gene3D" id="3.10.105.10">
    <property type="entry name" value="Dipeptide-binding Protein, Domain 3"/>
    <property type="match status" value="1"/>
</dbReference>
<dbReference type="GO" id="GO:1904680">
    <property type="term" value="F:peptide transmembrane transporter activity"/>
    <property type="evidence" value="ECO:0007669"/>
    <property type="project" value="TreeGrafter"/>
</dbReference>
<dbReference type="SUPFAM" id="SSF53850">
    <property type="entry name" value="Periplasmic binding protein-like II"/>
    <property type="match status" value="1"/>
</dbReference>
<dbReference type="PROSITE" id="PS51318">
    <property type="entry name" value="TAT"/>
    <property type="match status" value="1"/>
</dbReference>
<evidence type="ECO:0000259" key="5">
    <source>
        <dbReference type="Pfam" id="PF00496"/>
    </source>
</evidence>
<dbReference type="GO" id="GO:0015833">
    <property type="term" value="P:peptide transport"/>
    <property type="evidence" value="ECO:0007669"/>
    <property type="project" value="TreeGrafter"/>
</dbReference>
<dbReference type="InterPro" id="IPR039424">
    <property type="entry name" value="SBP_5"/>
</dbReference>
<dbReference type="PIRSF" id="PIRSF002741">
    <property type="entry name" value="MppA"/>
    <property type="match status" value="1"/>
</dbReference>
<evidence type="ECO:0000256" key="3">
    <source>
        <dbReference type="ARBA" id="ARBA00022448"/>
    </source>
</evidence>
<feature type="domain" description="Solute-binding protein family 5" evidence="5">
    <location>
        <begin position="82"/>
        <end position="424"/>
    </location>
</feature>
<sequence length="514" mass="56454">MSEHTDNRQQGLLTRRALLGAGTAAGISAYAGCLGAGSEDGDLTVALSWDVTAEWTLEPYGGVAPYFTNVFETLTRPTPDLEIEPGLATEWELVDDLTWEFSLREDVLFHDGTPFEASHVVDRFQPEFEDSAPEWLPLSGGTEVTALDDHTVEFASPNPIPALPEAISHPNTGIPHSDAADNEEPIGTGQLRVTDIDRGEQLDTEPFDDYWGETTEYDTVTFNVVLDNSTRVLELESGGADIAFELPPEQIELVEESDGIDVDYAVEPIIIYGGINRYLEPTNDRDLRHALNYAVSQSDLIDSVFQGLGEPARSPIAPAIPWSATDEVRTYDYDPERASELVEQSSYDGEPLELLVSNDVVVGGGQLAESLQAAFDEIGVDVDIRLTERSAFFSENDHAHISLYNYGSLSAGADYRMYASWHRKGIVNVTNYERDGTGLHNVGEEVDELIEDGFTTPEEDRTDDYIEAQKQIIEDAPIIPIAYKEYALGIRSDVSGVDAHPIMQATDLTEASPD</sequence>
<evidence type="ECO:0000256" key="4">
    <source>
        <dbReference type="ARBA" id="ARBA00022729"/>
    </source>
</evidence>
<dbReference type="Gene3D" id="3.40.190.10">
    <property type="entry name" value="Periplasmic binding protein-like II"/>
    <property type="match status" value="1"/>
</dbReference>
<keyword evidence="7" id="KW-1185">Reference proteome</keyword>
<proteinExistence type="inferred from homology"/>
<evidence type="ECO:0000256" key="2">
    <source>
        <dbReference type="ARBA" id="ARBA00005695"/>
    </source>
</evidence>
<dbReference type="RefSeq" id="WP_149081157.1">
    <property type="nucleotide sequence ID" value="NZ_VTAW01000009.1"/>
</dbReference>
<accession>A0A5D5AN61</accession>
<dbReference type="InterPro" id="IPR000914">
    <property type="entry name" value="SBP_5_dom"/>
</dbReference>
<dbReference type="Pfam" id="PF00496">
    <property type="entry name" value="SBP_bac_5"/>
    <property type="match status" value="1"/>
</dbReference>
<organism evidence="6 7">
    <name type="scientific">Natrialba swarupiae</name>
    <dbReference type="NCBI Taxonomy" id="2448032"/>
    <lineage>
        <taxon>Archaea</taxon>
        <taxon>Methanobacteriati</taxon>
        <taxon>Methanobacteriota</taxon>
        <taxon>Stenosarchaea group</taxon>
        <taxon>Halobacteria</taxon>
        <taxon>Halobacteriales</taxon>
        <taxon>Natrialbaceae</taxon>
        <taxon>Natrialba</taxon>
    </lineage>
</organism>
<comment type="caution">
    <text evidence="6">The sequence shown here is derived from an EMBL/GenBank/DDBJ whole genome shotgun (WGS) entry which is preliminary data.</text>
</comment>
<reference evidence="6 7" key="1">
    <citation type="submission" date="2019-08" db="EMBL/GenBank/DDBJ databases">
        <title>Archaea genome.</title>
        <authorList>
            <person name="Kajale S."/>
            <person name="Shouche Y."/>
            <person name="Deshpande N."/>
            <person name="Sharma A."/>
        </authorList>
    </citation>
    <scope>NUCLEOTIDE SEQUENCE [LARGE SCALE GENOMIC DNA]</scope>
    <source>
        <strain evidence="6 7">ESP3B_9</strain>
    </source>
</reference>
<dbReference type="InterPro" id="IPR006311">
    <property type="entry name" value="TAT_signal"/>
</dbReference>